<feature type="region of interest" description="Disordered" evidence="1">
    <location>
        <begin position="449"/>
        <end position="536"/>
    </location>
</feature>
<reference evidence="3" key="1">
    <citation type="submission" date="2021-12" db="EMBL/GenBank/DDBJ databases">
        <authorList>
            <person name="King R."/>
        </authorList>
    </citation>
    <scope>NUCLEOTIDE SEQUENCE</scope>
</reference>
<protein>
    <recommendedName>
        <fullName evidence="2">DOC domain-containing protein</fullName>
    </recommendedName>
</protein>
<dbReference type="GO" id="GO:0005634">
    <property type="term" value="C:nucleus"/>
    <property type="evidence" value="ECO:0007669"/>
    <property type="project" value="TreeGrafter"/>
</dbReference>
<feature type="compositionally biased region" description="Basic and acidic residues" evidence="1">
    <location>
        <begin position="512"/>
        <end position="523"/>
    </location>
</feature>
<dbReference type="InterPro" id="IPR004939">
    <property type="entry name" value="APC_su10/DOC_dom"/>
</dbReference>
<reference evidence="3" key="2">
    <citation type="submission" date="2022-10" db="EMBL/GenBank/DDBJ databases">
        <authorList>
            <consortium name="ENA_rothamsted_submissions"/>
            <consortium name="culmorum"/>
            <person name="King R."/>
        </authorList>
    </citation>
    <scope>NUCLEOTIDE SEQUENCE</scope>
</reference>
<dbReference type="CDD" id="cd19799">
    <property type="entry name" value="Bbox2_MYCBP2"/>
    <property type="match status" value="1"/>
</dbReference>
<feature type="region of interest" description="Disordered" evidence="1">
    <location>
        <begin position="114"/>
        <end position="134"/>
    </location>
</feature>
<dbReference type="SMART" id="SM01337">
    <property type="entry name" value="APC10"/>
    <property type="match status" value="1"/>
</dbReference>
<gene>
    <name evidence="3" type="ORF">DIATSA_LOCUS298</name>
</gene>
<dbReference type="Proteomes" id="UP001153714">
    <property type="component" value="Chromosome 1"/>
</dbReference>
<dbReference type="PANTHER" id="PTHR45943:SF1">
    <property type="entry name" value="E3 UBIQUITIN-PROTEIN LIGASE MYCBP2"/>
    <property type="match status" value="1"/>
</dbReference>
<evidence type="ECO:0000313" key="3">
    <source>
        <dbReference type="EMBL" id="CAG9781999.1"/>
    </source>
</evidence>
<evidence type="ECO:0000256" key="1">
    <source>
        <dbReference type="SAM" id="MobiDB-lite"/>
    </source>
</evidence>
<evidence type="ECO:0000313" key="4">
    <source>
        <dbReference type="Proteomes" id="UP001153714"/>
    </source>
</evidence>
<dbReference type="OrthoDB" id="6050183at2759"/>
<dbReference type="InterPro" id="IPR008979">
    <property type="entry name" value="Galactose-bd-like_sf"/>
</dbReference>
<sequence length="1677" mass="183467">MPLDATDVDRAVALADGGYSQRRIARTLGIPLRYEMPSVDFGRQAYTPTRSADQYIQDIMDRLTNRLLECLLKYEKVINGLPYLYLRKISETRQAPRSVVRDRFPRRARVAYKRANSPPPLPARAAPPPPRKHAFSPAQAECLRAIFAALLWHEGIVHDAIACAAFLKFHPQLPKQGARVVTRAASDQTARHQRHSVEVSNAGQYLSIQPSTLETLTRSGEEATASRTRKNDLDTHAPINEEDAAEESTPSVVNVLPPALRALVALWDALCEAKQLNITPEKTKKDAGDKIDNDDPRPMIKVRQKKVWRSISKTPYSVSCELCGGAGVPPPLAAHMRHAHPGCRVPTSRGYDRSGVYRRADIAAPAPATADAPLAACGQLAQGCQLWYTFCEKCREKALKAASSVKQPKTKTISEVSYERAPSEIDHHIIKENAVFLLDLAPLTNSESLGRMSPIHEGQARSPPTPPGSLWQPAPPFQCLPALGLAPKSNTTPDTTRYHSLGRPLPLPSAMEPRDAEEARDQPPRVQRSVSMGQTGTRDLATAARRINAPLAAVDFHLTEDSLSGVGSSLLSQPSASLRKLVGAGESAGAVSAFEPPHVSADALARRPVLAFVLARRDLHAYTQKLDGAVRINTVRQYAFEALNWLLRSTTQPTCVHDVMWWFCSALDKYARTVPPPPALDDNKEASANDNNRAVMKFPAASSICPGGNSVRGARTAFHAFLGSVSTLAPSLPPASASGLQAIRCWALHYSPYDRAFLHRSQVFSVISKVLSHPEDDAYDEGLLGALHESFHSYSNKENYVWSCPDVTSWCDITVSSRQGMAGALTDGSTETFWESGDEDRNKARWVEVTYPGGTTEDRPHIICVHLDNTRDTVNKTMLASFLYSSGSGELTHMQDIEVDPKTASWLCYTLPRVLSTCVRVRCELRGAEPAVRVRQVRVLAAPTPVMSAAVGPTRVLHAVAEADALRVFRLLTSQVFGKLLEWERSSIESGDGAAAADDGVTNDTDLREHVVGILFAGHKLTSLQRQVMSHIVYAIGHEAARVRDDWETVLLCAEAAERHDDALRPTTHAHAQDNYCFEMLSLLLALSGSAVGCAHLAQRTELLADLLALLHTGSERVISLLRRMISEIKPQKALIAINYGNNLSTRITLLDHLVSYLGKAITVQVKVKGAGSSSPSTVTMGSSVIAPPPAAWFMRGETTKKHAHLVAKLLTDMAEDKVSESWGLETRSGLAAYVSQIAQVAEADRRPTRCIAAPAMWLTLASLCVCSQEHLDLINGSAEGRESRREVEARPFCSNHDDGATAAVIECRTCGPLCGECDRFLHLKRAAKTHQRQICKEEESAIRVDIHEGCGRAKLFWLLLLVDRRTLKALAEFRGMDAVEETALGETGFAGTCRFCGARGSTGLLAIGNVCADQQCQEHGREACNRVLGCGHMCGGVRCEPQCLPCLFGCGRDGAPLRQDADDMCMICFTDPLQAAPSIQEDMNHWTLEDLLDPIRRLRDEVRRKALMRLEYEGVSVPGAPRGRAGLDPATYAMERYAYYVCHKCERAYFGGLARCEAETSGWWEPTELVCGACSDIAGARTCPKHGADFLEYKCRYCCSVAVFFCFGTSHFCNACHDDFQRVTNIPKHLLPQCPAGPKGEQLPGSADECPLHVQHPSTGEEFALGCGICRHSQGF</sequence>
<feature type="domain" description="DOC" evidence="2">
    <location>
        <begin position="783"/>
        <end position="966"/>
    </location>
</feature>
<dbReference type="Gene3D" id="2.60.120.260">
    <property type="entry name" value="Galactose-binding domain-like"/>
    <property type="match status" value="1"/>
</dbReference>
<feature type="compositionally biased region" description="Pro residues" evidence="1">
    <location>
        <begin position="463"/>
        <end position="478"/>
    </location>
</feature>
<dbReference type="GO" id="GO:0005886">
    <property type="term" value="C:plasma membrane"/>
    <property type="evidence" value="ECO:0007669"/>
    <property type="project" value="TreeGrafter"/>
</dbReference>
<feature type="region of interest" description="Disordered" evidence="1">
    <location>
        <begin position="210"/>
        <end position="236"/>
    </location>
</feature>
<dbReference type="GO" id="GO:0008582">
    <property type="term" value="P:regulation of synaptic assembly at neuromuscular junction"/>
    <property type="evidence" value="ECO:0007669"/>
    <property type="project" value="TreeGrafter"/>
</dbReference>
<organism evidence="3 4">
    <name type="scientific">Diatraea saccharalis</name>
    <name type="common">sugarcane borer</name>
    <dbReference type="NCBI Taxonomy" id="40085"/>
    <lineage>
        <taxon>Eukaryota</taxon>
        <taxon>Metazoa</taxon>
        <taxon>Ecdysozoa</taxon>
        <taxon>Arthropoda</taxon>
        <taxon>Hexapoda</taxon>
        <taxon>Insecta</taxon>
        <taxon>Pterygota</taxon>
        <taxon>Neoptera</taxon>
        <taxon>Endopterygota</taxon>
        <taxon>Lepidoptera</taxon>
        <taxon>Glossata</taxon>
        <taxon>Ditrysia</taxon>
        <taxon>Pyraloidea</taxon>
        <taxon>Crambidae</taxon>
        <taxon>Crambinae</taxon>
        <taxon>Diatraea</taxon>
    </lineage>
</organism>
<feature type="compositionally biased region" description="Pro residues" evidence="1">
    <location>
        <begin position="117"/>
        <end position="129"/>
    </location>
</feature>
<dbReference type="PROSITE" id="PS51284">
    <property type="entry name" value="DOC"/>
    <property type="match status" value="1"/>
</dbReference>
<accession>A0A9N9MZB0</accession>
<dbReference type="GO" id="GO:0061630">
    <property type="term" value="F:ubiquitin protein ligase activity"/>
    <property type="evidence" value="ECO:0007669"/>
    <property type="project" value="TreeGrafter"/>
</dbReference>
<proteinExistence type="predicted"/>
<keyword evidence="4" id="KW-1185">Reference proteome</keyword>
<evidence type="ECO:0000259" key="2">
    <source>
        <dbReference type="PROSITE" id="PS51284"/>
    </source>
</evidence>
<name>A0A9N9MZB0_9NEOP</name>
<dbReference type="SUPFAM" id="SSF49785">
    <property type="entry name" value="Galactose-binding domain-like"/>
    <property type="match status" value="1"/>
</dbReference>
<dbReference type="EMBL" id="OU893332">
    <property type="protein sequence ID" value="CAG9781999.1"/>
    <property type="molecule type" value="Genomic_DNA"/>
</dbReference>
<dbReference type="PANTHER" id="PTHR45943">
    <property type="entry name" value="E3 UBIQUITIN-PROTEIN LIGASE MYCBP2"/>
    <property type="match status" value="1"/>
</dbReference>
<dbReference type="GO" id="GO:0007411">
    <property type="term" value="P:axon guidance"/>
    <property type="evidence" value="ECO:0007669"/>
    <property type="project" value="TreeGrafter"/>
</dbReference>